<organism evidence="2 3">
    <name type="scientific">Actinomycetospora endophytica</name>
    <dbReference type="NCBI Taxonomy" id="2291215"/>
    <lineage>
        <taxon>Bacteria</taxon>
        <taxon>Bacillati</taxon>
        <taxon>Actinomycetota</taxon>
        <taxon>Actinomycetes</taxon>
        <taxon>Pseudonocardiales</taxon>
        <taxon>Pseudonocardiaceae</taxon>
        <taxon>Actinomycetospora</taxon>
    </lineage>
</organism>
<evidence type="ECO:0000313" key="2">
    <source>
        <dbReference type="EMBL" id="MCD2193632.1"/>
    </source>
</evidence>
<reference evidence="2 3" key="1">
    <citation type="submission" date="2021-11" db="EMBL/GenBank/DDBJ databases">
        <title>Draft genome sequence of Actinomycetospora sp. SF1 isolated from the rhizosphere soil.</title>
        <authorList>
            <person name="Duangmal K."/>
            <person name="Chantavorakit T."/>
        </authorList>
    </citation>
    <scope>NUCLEOTIDE SEQUENCE [LARGE SCALE GENOMIC DNA]</scope>
    <source>
        <strain evidence="2 3">TBRC 5722</strain>
    </source>
</reference>
<dbReference type="PANTHER" id="PTHR38436:SF1">
    <property type="entry name" value="ESTER CYCLASE"/>
    <property type="match status" value="1"/>
</dbReference>
<dbReference type="RefSeq" id="WP_230731950.1">
    <property type="nucleotide sequence ID" value="NZ_JAJNDB010000001.1"/>
</dbReference>
<name>A0ABS8P5U1_9PSEU</name>
<accession>A0ABS8P5U1</accession>
<dbReference type="Pfam" id="PF07366">
    <property type="entry name" value="SnoaL"/>
    <property type="match status" value="1"/>
</dbReference>
<gene>
    <name evidence="2" type="ORF">LQ327_09585</name>
</gene>
<sequence length="106" mass="11484">MALGVPDLQYEIDDEIVRGDTVVHRVTLTGTHTGIFQHPAVGALTASGRSFAVDQIHLPRVRDGRIVEHWGTRNDLATLQQLAALPPPATANSITESAGWQRPPKT</sequence>
<keyword evidence="3" id="KW-1185">Reference proteome</keyword>
<dbReference type="SUPFAM" id="SSF54427">
    <property type="entry name" value="NTF2-like"/>
    <property type="match status" value="1"/>
</dbReference>
<dbReference type="Proteomes" id="UP001199469">
    <property type="component" value="Unassembled WGS sequence"/>
</dbReference>
<dbReference type="InterPro" id="IPR009959">
    <property type="entry name" value="Cyclase_SnoaL-like"/>
</dbReference>
<proteinExistence type="predicted"/>
<feature type="region of interest" description="Disordered" evidence="1">
    <location>
        <begin position="87"/>
        <end position="106"/>
    </location>
</feature>
<evidence type="ECO:0000256" key="1">
    <source>
        <dbReference type="SAM" id="MobiDB-lite"/>
    </source>
</evidence>
<dbReference type="Gene3D" id="3.10.450.50">
    <property type="match status" value="1"/>
</dbReference>
<dbReference type="InterPro" id="IPR032710">
    <property type="entry name" value="NTF2-like_dom_sf"/>
</dbReference>
<comment type="caution">
    <text evidence="2">The sequence shown here is derived from an EMBL/GenBank/DDBJ whole genome shotgun (WGS) entry which is preliminary data.</text>
</comment>
<protein>
    <submittedName>
        <fullName evidence="2">Ester cyclase</fullName>
    </submittedName>
</protein>
<dbReference type="PANTHER" id="PTHR38436">
    <property type="entry name" value="POLYKETIDE CYCLASE SNOAL-LIKE DOMAIN"/>
    <property type="match status" value="1"/>
</dbReference>
<evidence type="ECO:0000313" key="3">
    <source>
        <dbReference type="Proteomes" id="UP001199469"/>
    </source>
</evidence>
<dbReference type="EMBL" id="JAJNDB010000001">
    <property type="protein sequence ID" value="MCD2193632.1"/>
    <property type="molecule type" value="Genomic_DNA"/>
</dbReference>